<dbReference type="OrthoDB" id="9814092at2"/>
<keyword evidence="1" id="KW-0732">Signal</keyword>
<keyword evidence="3" id="KW-0808">Transferase</keyword>
<dbReference type="PANTHER" id="PTHR21248:SF12">
    <property type="entry name" value="CARDIOLIPIN SYNTHASE C"/>
    <property type="match status" value="1"/>
</dbReference>
<dbReference type="Gene3D" id="3.30.870.10">
    <property type="entry name" value="Endonuclease Chain A"/>
    <property type="match status" value="2"/>
</dbReference>
<dbReference type="GO" id="GO:0030572">
    <property type="term" value="F:phosphatidyltransferase activity"/>
    <property type="evidence" value="ECO:0007669"/>
    <property type="project" value="UniProtKB-ARBA"/>
</dbReference>
<dbReference type="Pfam" id="PF13091">
    <property type="entry name" value="PLDc_2"/>
    <property type="match status" value="2"/>
</dbReference>
<dbReference type="STRING" id="857265.WG78_10260"/>
<feature type="chain" id="PRO_5005849698" evidence="1">
    <location>
        <begin position="32"/>
        <end position="543"/>
    </location>
</feature>
<evidence type="ECO:0000259" key="2">
    <source>
        <dbReference type="PROSITE" id="PS50035"/>
    </source>
</evidence>
<accession>A0A0N0GNK8</accession>
<comment type="caution">
    <text evidence="3">The sequence shown here is derived from an EMBL/GenBank/DDBJ whole genome shotgun (WGS) entry which is preliminary data.</text>
</comment>
<dbReference type="AlphaFoldDB" id="A0A0N0GNK8"/>
<organism evidence="3 4">
    <name type="scientific">Amantichitinum ursilacus</name>
    <dbReference type="NCBI Taxonomy" id="857265"/>
    <lineage>
        <taxon>Bacteria</taxon>
        <taxon>Pseudomonadati</taxon>
        <taxon>Pseudomonadota</taxon>
        <taxon>Betaproteobacteria</taxon>
        <taxon>Neisseriales</taxon>
        <taxon>Chitinibacteraceae</taxon>
        <taxon>Amantichitinum</taxon>
    </lineage>
</organism>
<dbReference type="EMBL" id="LAQT01000008">
    <property type="protein sequence ID" value="KPC52865.1"/>
    <property type="molecule type" value="Genomic_DNA"/>
</dbReference>
<dbReference type="Proteomes" id="UP000037939">
    <property type="component" value="Unassembled WGS sequence"/>
</dbReference>
<dbReference type="EC" id="2.7.8.-" evidence="3"/>
<gene>
    <name evidence="3" type="primary">ybhO_2</name>
    <name evidence="3" type="ORF">WG78_10260</name>
</gene>
<dbReference type="CDD" id="cd09111">
    <property type="entry name" value="PLDc_ymdC_like_1"/>
    <property type="match status" value="1"/>
</dbReference>
<dbReference type="PROSITE" id="PS51257">
    <property type="entry name" value="PROKAR_LIPOPROTEIN"/>
    <property type="match status" value="1"/>
</dbReference>
<sequence>MAAIRLMPLPAKSSAVILLAGVLLTACATRADITQYPRPPSTYLPTPAASALAQSVASQVSAHPGQSGFYLLVSGKEAFEARMALIQQAQKSLDLQYYAAMEDRTGHAIMDALVAAARRGVRVRLLLDDMNIKNPDNVVALAATEPNFEARVFNPVTTGGRSALARASAMFSDFDHLERRMHNKSLIADNAFAILGGRNLADQYFGVNSDVNFRDLDILIAGALPDHASRSFDHYWNSKESYPVAAVANRPPSPEVLKAWKANPQAAYAAEDPKGGKEAEKGALPIPDAASSNALLARASQQLIWANAWLAVDNPNKVDPDEPDTPSKPGKGLATMLDRAHKEFIIISAYFVPQDGGTAKLNEMSQHGVKVKVLTNSLASTDVAAVHAGYRHYRKALLASGVDIYEFKPVGGEPSGAGFSKGSSRASLHTKAYVVDRKYLMIGSFNLDPRSVNLNTEQAVLINSPQLAGQVAALYDKATLPQYSYHVTLKPDADGKTSAKSALVWTATDDKGQPKTWGSDPDAGFSRRFISRFVSWLPADGEL</sequence>
<evidence type="ECO:0000256" key="1">
    <source>
        <dbReference type="SAM" id="SignalP"/>
    </source>
</evidence>
<protein>
    <submittedName>
        <fullName evidence="3">Putative cardiolipin synthase YbhO</fullName>
        <ecNumber evidence="3">2.7.8.-</ecNumber>
    </submittedName>
</protein>
<dbReference type="InterPro" id="IPR001736">
    <property type="entry name" value="PLipase_D/transphosphatidylase"/>
</dbReference>
<dbReference type="CDD" id="cd09113">
    <property type="entry name" value="PLDc_ymdC_like_2"/>
    <property type="match status" value="1"/>
</dbReference>
<dbReference type="GO" id="GO:0032049">
    <property type="term" value="P:cardiolipin biosynthetic process"/>
    <property type="evidence" value="ECO:0007669"/>
    <property type="project" value="UniProtKB-ARBA"/>
</dbReference>
<feature type="domain" description="PLD phosphodiesterase" evidence="2">
    <location>
        <begin position="177"/>
        <end position="204"/>
    </location>
</feature>
<proteinExistence type="predicted"/>
<keyword evidence="4" id="KW-1185">Reference proteome</keyword>
<dbReference type="SMART" id="SM00155">
    <property type="entry name" value="PLDc"/>
    <property type="match status" value="2"/>
</dbReference>
<name>A0A0N0GNK8_9NEIS</name>
<dbReference type="PATRIC" id="fig|857265.3.peg.2107"/>
<feature type="domain" description="PLD phosphodiesterase" evidence="2">
    <location>
        <begin position="424"/>
        <end position="451"/>
    </location>
</feature>
<evidence type="ECO:0000313" key="3">
    <source>
        <dbReference type="EMBL" id="KPC52865.1"/>
    </source>
</evidence>
<dbReference type="RefSeq" id="WP_083458907.1">
    <property type="nucleotide sequence ID" value="NZ_LAQT01000008.1"/>
</dbReference>
<dbReference type="SUPFAM" id="SSF56024">
    <property type="entry name" value="Phospholipase D/nuclease"/>
    <property type="match status" value="2"/>
</dbReference>
<feature type="signal peptide" evidence="1">
    <location>
        <begin position="1"/>
        <end position="31"/>
    </location>
</feature>
<reference evidence="3 4" key="1">
    <citation type="submission" date="2015-07" db="EMBL/GenBank/DDBJ databases">
        <title>Draft genome sequence of the Amantichitinum ursilacus IGB-41, a new chitin-degrading bacterium.</title>
        <authorList>
            <person name="Kirstahler P."/>
            <person name="Guenther M."/>
            <person name="Grumaz C."/>
            <person name="Rupp S."/>
            <person name="Zibek S."/>
            <person name="Sohn K."/>
        </authorList>
    </citation>
    <scope>NUCLEOTIDE SEQUENCE [LARGE SCALE GENOMIC DNA]</scope>
    <source>
        <strain evidence="3 4">IGB-41</strain>
    </source>
</reference>
<dbReference type="InterPro" id="IPR025202">
    <property type="entry name" value="PLD-like_dom"/>
</dbReference>
<evidence type="ECO:0000313" key="4">
    <source>
        <dbReference type="Proteomes" id="UP000037939"/>
    </source>
</evidence>
<dbReference type="PANTHER" id="PTHR21248">
    <property type="entry name" value="CARDIOLIPIN SYNTHASE"/>
    <property type="match status" value="1"/>
</dbReference>
<dbReference type="PROSITE" id="PS50035">
    <property type="entry name" value="PLD"/>
    <property type="match status" value="2"/>
</dbReference>